<feature type="domain" description="Schlafen AlbA-2" evidence="1">
    <location>
        <begin position="15"/>
        <end position="129"/>
    </location>
</feature>
<dbReference type="Pfam" id="PF04326">
    <property type="entry name" value="SLFN_AlbA_2"/>
    <property type="match status" value="1"/>
</dbReference>
<dbReference type="InterPro" id="IPR007421">
    <property type="entry name" value="Schlafen_AlbA_2_dom"/>
</dbReference>
<dbReference type="EMBL" id="JAMXLY010000021">
    <property type="protein sequence ID" value="MCO6025571.1"/>
    <property type="molecule type" value="Genomic_DNA"/>
</dbReference>
<protein>
    <submittedName>
        <fullName evidence="3">DNA binding domain-containing protein</fullName>
    </submittedName>
</protein>
<evidence type="ECO:0000313" key="3">
    <source>
        <dbReference type="EMBL" id="MCO6025571.1"/>
    </source>
</evidence>
<dbReference type="InterPro" id="IPR038461">
    <property type="entry name" value="Schlafen_AlbA_2_dom_sf"/>
</dbReference>
<gene>
    <name evidence="3" type="ORF">NG821_06915</name>
</gene>
<feature type="domain" description="Filamentation induced by cAMP protein Fic-like C-terminal" evidence="2">
    <location>
        <begin position="464"/>
        <end position="510"/>
    </location>
</feature>
<name>A0ABT1BWZ3_9BACT</name>
<evidence type="ECO:0000313" key="4">
    <source>
        <dbReference type="Proteomes" id="UP001204015"/>
    </source>
</evidence>
<keyword evidence="4" id="KW-1185">Reference proteome</keyword>
<dbReference type="Pfam" id="PF13749">
    <property type="entry name" value="HATPase_c_4"/>
    <property type="match status" value="1"/>
</dbReference>
<sequence length="514" mass="58440">MITKEELTELLQSSETYRIERTISKSNTDKFCEAICAFANDLPGSKKNGYLIIGAEDDGCIQKGFKVDDTLLKNIASLRSSGNILPLPTMTVDKFEFPEGDLLVCEVQPSYFTPVRYRGRIFVRIGPRRDIASEDEERILTERRTANMATFDVMPCLRAKLTDIDVEGIRNGYLPKTISEEVLVVDRRSIEEQMASVGFYDLEHHCPTYAAIILFGKNPKLFLPGAYIQYVKFDGCDVTSEILNERVFNTCLFDMLPKLDTFTENSVVTKRPVAVTAFREEQIINYPKEAIREILLNSVMHRDYNSNMPIRYYEFKDRIEVMNAGGLYGKARPENFPTVNDYRNPIVAGALKNLGYVNMFNRGVRRVKELFEENGNPPVQFNVDKITVFEVVAKAATQIIGTKSNWDQIKSGTKSKVGPSQIGTKSNWDQVKVGPSQSGTKSKRKFIASQTECNKMLEYCSSPRSLSAILQYMGYTNRSKFRNKYIVPMIKQGKLAMTIPDHPTSRFQKYVINK</sequence>
<reference evidence="3 4" key="1">
    <citation type="submission" date="2022-06" db="EMBL/GenBank/DDBJ databases">
        <title>A taxonomic note on the genus Prevotella: Description of four novel genera and emended description of the genera Hallella and Xylanibacter.</title>
        <authorList>
            <person name="Hitch T.C.A."/>
        </authorList>
    </citation>
    <scope>NUCLEOTIDE SEQUENCE [LARGE SCALE GENOMIC DNA]</scope>
    <source>
        <strain evidence="3 4">DSM 100619</strain>
    </source>
</reference>
<accession>A0ABT1BWZ3</accession>
<comment type="caution">
    <text evidence="3">The sequence shown here is derived from an EMBL/GenBank/DDBJ whole genome shotgun (WGS) entry which is preliminary data.</text>
</comment>
<dbReference type="InterPro" id="IPR038475">
    <property type="entry name" value="RecG_C_sf"/>
</dbReference>
<dbReference type="RefSeq" id="WP_252760929.1">
    <property type="nucleotide sequence ID" value="NZ_JAMXLY010000021.1"/>
</dbReference>
<evidence type="ECO:0000259" key="1">
    <source>
        <dbReference type="Pfam" id="PF04326"/>
    </source>
</evidence>
<dbReference type="InterPro" id="IPR049514">
    <property type="entry name" value="Fic-like_C"/>
</dbReference>
<evidence type="ECO:0000259" key="2">
    <source>
        <dbReference type="Pfam" id="PF21247"/>
    </source>
</evidence>
<dbReference type="Gene3D" id="3.30.565.60">
    <property type="match status" value="1"/>
</dbReference>
<proteinExistence type="predicted"/>
<dbReference type="PANTHER" id="PTHR30595:SF6">
    <property type="entry name" value="SCHLAFEN ALBA-2 DOMAIN-CONTAINING PROTEIN"/>
    <property type="match status" value="1"/>
</dbReference>
<dbReference type="Gene3D" id="3.30.950.30">
    <property type="entry name" value="Schlafen, AAA domain"/>
    <property type="match status" value="1"/>
</dbReference>
<organism evidence="3 4">
    <name type="scientific">Segatella cerevisiae</name>
    <dbReference type="NCBI Taxonomy" id="2053716"/>
    <lineage>
        <taxon>Bacteria</taxon>
        <taxon>Pseudomonadati</taxon>
        <taxon>Bacteroidota</taxon>
        <taxon>Bacteroidia</taxon>
        <taxon>Bacteroidales</taxon>
        <taxon>Prevotellaceae</taxon>
        <taxon>Segatella</taxon>
    </lineage>
</organism>
<dbReference type="Proteomes" id="UP001204015">
    <property type="component" value="Unassembled WGS sequence"/>
</dbReference>
<dbReference type="Pfam" id="PF21247">
    <property type="entry name" value="Fic-like_C"/>
    <property type="match status" value="1"/>
</dbReference>
<dbReference type="PANTHER" id="PTHR30595">
    <property type="entry name" value="GLPR-RELATED TRANSCRIPTIONAL REPRESSOR"/>
    <property type="match status" value="1"/>
</dbReference>